<dbReference type="OrthoDB" id="9794183at2"/>
<dbReference type="Pfam" id="PF07883">
    <property type="entry name" value="Cupin_2"/>
    <property type="match status" value="1"/>
</dbReference>
<dbReference type="RefSeq" id="WP_120354838.1">
    <property type="nucleotide sequence ID" value="NZ_RAQO01000005.1"/>
</dbReference>
<feature type="domain" description="Cupin type-2" evidence="1">
    <location>
        <begin position="32"/>
        <end position="94"/>
    </location>
</feature>
<dbReference type="InterPro" id="IPR013096">
    <property type="entry name" value="Cupin_2"/>
</dbReference>
<evidence type="ECO:0000313" key="2">
    <source>
        <dbReference type="EMBL" id="RKF18758.1"/>
    </source>
</evidence>
<dbReference type="CDD" id="cd02208">
    <property type="entry name" value="cupin_RmlC-like"/>
    <property type="match status" value="1"/>
</dbReference>
<dbReference type="EMBL" id="RAQO01000005">
    <property type="protein sequence ID" value="RKF18758.1"/>
    <property type="molecule type" value="Genomic_DNA"/>
</dbReference>
<dbReference type="Gene3D" id="2.60.120.10">
    <property type="entry name" value="Jelly Rolls"/>
    <property type="match status" value="1"/>
</dbReference>
<gene>
    <name evidence="2" type="ORF">DBZ36_10200</name>
</gene>
<dbReference type="InterPro" id="IPR014710">
    <property type="entry name" value="RmlC-like_jellyroll"/>
</dbReference>
<protein>
    <submittedName>
        <fullName evidence="2">Cupin domain-containing protein</fullName>
    </submittedName>
</protein>
<comment type="caution">
    <text evidence="2">The sequence shown here is derived from an EMBL/GenBank/DDBJ whole genome shotgun (WGS) entry which is preliminary data.</text>
</comment>
<name>A0A420EDL6_9ALTE</name>
<reference evidence="2 3" key="1">
    <citation type="submission" date="2018-09" db="EMBL/GenBank/DDBJ databases">
        <authorList>
            <person name="Wang Z."/>
        </authorList>
    </citation>
    <scope>NUCLEOTIDE SEQUENCE [LARGE SCALE GENOMIC DNA]</scope>
    <source>
        <strain evidence="2 3">ALS 81</strain>
    </source>
</reference>
<dbReference type="Proteomes" id="UP000286482">
    <property type="component" value="Unassembled WGS sequence"/>
</dbReference>
<evidence type="ECO:0000259" key="1">
    <source>
        <dbReference type="Pfam" id="PF07883"/>
    </source>
</evidence>
<evidence type="ECO:0000313" key="3">
    <source>
        <dbReference type="Proteomes" id="UP000286482"/>
    </source>
</evidence>
<dbReference type="AlphaFoldDB" id="A0A420EDL6"/>
<keyword evidence="3" id="KW-1185">Reference proteome</keyword>
<sequence>MEVINLLAIGQSLAIDRDYELSSCAHSTQLLLRLGEGQTYPLECHAKAIETITVLQGQCMLSANQQQFDLAVGEQISIPAGLEHQFLSNSACILLIHFSMLSEGLNDD</sequence>
<organism evidence="2 3">
    <name type="scientific">Alginatibacterium sediminis</name>
    <dbReference type="NCBI Taxonomy" id="2164068"/>
    <lineage>
        <taxon>Bacteria</taxon>
        <taxon>Pseudomonadati</taxon>
        <taxon>Pseudomonadota</taxon>
        <taxon>Gammaproteobacteria</taxon>
        <taxon>Alteromonadales</taxon>
        <taxon>Alteromonadaceae</taxon>
        <taxon>Alginatibacterium</taxon>
    </lineage>
</organism>
<dbReference type="InterPro" id="IPR011051">
    <property type="entry name" value="RmlC_Cupin_sf"/>
</dbReference>
<accession>A0A420EDL6</accession>
<dbReference type="SUPFAM" id="SSF51182">
    <property type="entry name" value="RmlC-like cupins"/>
    <property type="match status" value="1"/>
</dbReference>
<proteinExistence type="predicted"/>